<name>A0ABD6W9I0_RATRA</name>
<dbReference type="AlphaFoldDB" id="A0ABD6W9I0"/>
<dbReference type="KEGG" id="rry:C1O28_13945"/>
<protein>
    <submittedName>
        <fullName evidence="1">Class I SAM-dependent methyltransferase</fullName>
    </submittedName>
</protein>
<organism evidence="1 2">
    <name type="scientific">Rathayibacter rathayi</name>
    <name type="common">Corynebacterium rathayi</name>
    <dbReference type="NCBI Taxonomy" id="33887"/>
    <lineage>
        <taxon>Bacteria</taxon>
        <taxon>Bacillati</taxon>
        <taxon>Actinomycetota</taxon>
        <taxon>Actinomycetes</taxon>
        <taxon>Micrococcales</taxon>
        <taxon>Microbacteriaceae</taxon>
        <taxon>Rathayibacter</taxon>
    </lineage>
</organism>
<keyword evidence="1" id="KW-0808">Transferase</keyword>
<dbReference type="EMBL" id="PSUL01000010">
    <property type="protein sequence ID" value="PPF14596.1"/>
    <property type="molecule type" value="Genomic_DNA"/>
</dbReference>
<keyword evidence="1" id="KW-0489">Methyltransferase</keyword>
<gene>
    <name evidence="1" type="ORF">C5C04_06475</name>
</gene>
<accession>A0ABD6W9I0</accession>
<reference evidence="1 2" key="1">
    <citation type="submission" date="2018-02" db="EMBL/GenBank/DDBJ databases">
        <title>Bacteriophage NCPPB3778 and a type I-E CRISPR drive the evolution of the US Biological Select Agent, Rathayibacter toxicus.</title>
        <authorList>
            <person name="Davis E.W.II."/>
            <person name="Tabima J.F."/>
            <person name="Weisberg A.J."/>
            <person name="Lopes L.D."/>
            <person name="Wiseman M.S."/>
            <person name="Wiseman M.S."/>
            <person name="Pupko T."/>
            <person name="Belcher M.S."/>
            <person name="Sechler A.J."/>
            <person name="Tancos M.A."/>
            <person name="Schroeder B.K."/>
            <person name="Murray T.D."/>
            <person name="Luster D.G."/>
            <person name="Schneider W.L."/>
            <person name="Rogers E."/>
            <person name="Andreote F.D."/>
            <person name="Grunwald N.J."/>
            <person name="Putnam M.L."/>
            <person name="Chang J.H."/>
        </authorList>
    </citation>
    <scope>NUCLEOTIDE SEQUENCE [LARGE SCALE GENOMIC DNA]</scope>
    <source>
        <strain evidence="1 2">AY1I9</strain>
    </source>
</reference>
<dbReference type="GO" id="GO:0032259">
    <property type="term" value="P:methylation"/>
    <property type="evidence" value="ECO:0007669"/>
    <property type="project" value="UniProtKB-KW"/>
</dbReference>
<dbReference type="Gene3D" id="3.40.50.150">
    <property type="entry name" value="Vaccinia Virus protein VP39"/>
    <property type="match status" value="1"/>
</dbReference>
<dbReference type="Proteomes" id="UP000237881">
    <property type="component" value="Unassembled WGS sequence"/>
</dbReference>
<comment type="caution">
    <text evidence="1">The sequence shown here is derived from an EMBL/GenBank/DDBJ whole genome shotgun (WGS) entry which is preliminary data.</text>
</comment>
<evidence type="ECO:0000313" key="1">
    <source>
        <dbReference type="EMBL" id="PPF14596.1"/>
    </source>
</evidence>
<evidence type="ECO:0000313" key="2">
    <source>
        <dbReference type="Proteomes" id="UP000237881"/>
    </source>
</evidence>
<dbReference type="GO" id="GO:0008168">
    <property type="term" value="F:methyltransferase activity"/>
    <property type="evidence" value="ECO:0007669"/>
    <property type="project" value="UniProtKB-KW"/>
</dbReference>
<dbReference type="SUPFAM" id="SSF53335">
    <property type="entry name" value="S-adenosyl-L-methionine-dependent methyltransferases"/>
    <property type="match status" value="1"/>
</dbReference>
<sequence>MLDLDLSGLAGVIAWYSLIHLPPAELTHAIAAIAERLRPGGGLVIGFFEGPRTEVFAHAVTPAWFHPLAAMRALAEQAGLEATHALRRSAPSARDHGELIAVRAR</sequence>
<dbReference type="InterPro" id="IPR029063">
    <property type="entry name" value="SAM-dependent_MTases_sf"/>
</dbReference>
<proteinExistence type="predicted"/>